<dbReference type="SMART" id="SM00382">
    <property type="entry name" value="AAA"/>
    <property type="match status" value="1"/>
</dbReference>
<keyword evidence="5 7" id="KW-1133">Transmembrane helix</keyword>
<dbReference type="InterPro" id="IPR027417">
    <property type="entry name" value="P-loop_NTPase"/>
</dbReference>
<dbReference type="InterPro" id="IPR036640">
    <property type="entry name" value="ABC1_TM_sf"/>
</dbReference>
<feature type="transmembrane region" description="Helical" evidence="7">
    <location>
        <begin position="129"/>
        <end position="149"/>
    </location>
</feature>
<dbReference type="Gene3D" id="1.20.1560.10">
    <property type="entry name" value="ABC transporter type 1, transmembrane domain"/>
    <property type="match status" value="1"/>
</dbReference>
<evidence type="ECO:0000259" key="9">
    <source>
        <dbReference type="PROSITE" id="PS50929"/>
    </source>
</evidence>
<dbReference type="GO" id="GO:0005524">
    <property type="term" value="F:ATP binding"/>
    <property type="evidence" value="ECO:0007669"/>
    <property type="project" value="UniProtKB-KW"/>
</dbReference>
<evidence type="ECO:0000256" key="2">
    <source>
        <dbReference type="ARBA" id="ARBA00022692"/>
    </source>
</evidence>
<name>A0ABW2PUW5_9BACL</name>
<keyword evidence="11" id="KW-1185">Reference proteome</keyword>
<dbReference type="PROSITE" id="PS00211">
    <property type="entry name" value="ABC_TRANSPORTER_1"/>
    <property type="match status" value="1"/>
</dbReference>
<comment type="subcellular location">
    <subcellularLocation>
        <location evidence="1">Cell membrane</location>
        <topology evidence="1">Multi-pass membrane protein</topology>
    </subcellularLocation>
</comment>
<organism evidence="10 11">
    <name type="scientific">Scopulibacillus cellulosilyticus</name>
    <dbReference type="NCBI Taxonomy" id="2665665"/>
    <lineage>
        <taxon>Bacteria</taxon>
        <taxon>Bacillati</taxon>
        <taxon>Bacillota</taxon>
        <taxon>Bacilli</taxon>
        <taxon>Bacillales</taxon>
        <taxon>Sporolactobacillaceae</taxon>
        <taxon>Scopulibacillus</taxon>
    </lineage>
</organism>
<feature type="transmembrane region" description="Helical" evidence="7">
    <location>
        <begin position="155"/>
        <end position="174"/>
    </location>
</feature>
<dbReference type="RefSeq" id="WP_380965333.1">
    <property type="nucleotide sequence ID" value="NZ_JBHTCO010000005.1"/>
</dbReference>
<dbReference type="PROSITE" id="PS50929">
    <property type="entry name" value="ABC_TM1F"/>
    <property type="match status" value="1"/>
</dbReference>
<feature type="transmembrane region" description="Helical" evidence="7">
    <location>
        <begin position="52"/>
        <end position="76"/>
    </location>
</feature>
<keyword evidence="4 10" id="KW-0067">ATP-binding</keyword>
<dbReference type="EMBL" id="JBHTCO010000005">
    <property type="protein sequence ID" value="MFC7392924.1"/>
    <property type="molecule type" value="Genomic_DNA"/>
</dbReference>
<dbReference type="Gene3D" id="3.40.50.300">
    <property type="entry name" value="P-loop containing nucleotide triphosphate hydrolases"/>
    <property type="match status" value="1"/>
</dbReference>
<keyword evidence="2 7" id="KW-0812">Transmembrane</keyword>
<dbReference type="InterPro" id="IPR039421">
    <property type="entry name" value="Type_1_exporter"/>
</dbReference>
<evidence type="ECO:0000259" key="8">
    <source>
        <dbReference type="PROSITE" id="PS50893"/>
    </source>
</evidence>
<evidence type="ECO:0000256" key="3">
    <source>
        <dbReference type="ARBA" id="ARBA00022741"/>
    </source>
</evidence>
<evidence type="ECO:0000256" key="7">
    <source>
        <dbReference type="SAM" id="Phobius"/>
    </source>
</evidence>
<evidence type="ECO:0000256" key="1">
    <source>
        <dbReference type="ARBA" id="ARBA00004651"/>
    </source>
</evidence>
<feature type="domain" description="ABC transmembrane type-1" evidence="9">
    <location>
        <begin position="17"/>
        <end position="298"/>
    </location>
</feature>
<feature type="transmembrane region" description="Helical" evidence="7">
    <location>
        <begin position="12"/>
        <end position="32"/>
    </location>
</feature>
<feature type="domain" description="ABC transporter" evidence="8">
    <location>
        <begin position="332"/>
        <end position="567"/>
    </location>
</feature>
<sequence length="575" mass="63323">MIRLFRFLKPFRISISIVLVLTFMQSLANLYLPTLMSDIVDTGIVKKNIPYILKIGGFMLLVAAGGMVVSIAASYFSSKVSVGFGKILRQKVFTHVENFSLQEFDKIGTASLITRTTNDITQVQQVLTVMMRMMISAPLMCIGGIIMAVSKDAKLSLVIVVAMPILAIAILAIMKKGMPLFKAMQVKLDKLNRVLREGLTGNRVIRSFNRTDHEKRRFNEANLDLTSTAVKVNRIMATLMPLMMLVLNFSSIAIIWFGGLRINHGHMQVGDLMAFLQYAMQIMFALIMASIMFVMIPRASASAVRINEVLNTSSDIKDAIQVKDADTKKGYVEFQNVTFSYPGAEQPALSNISFSAKPGEVTAIIGGTGSGKSTLINLIPRFYDVDSGSILVDGVDIREMSQKNLREKIGLVPQKAVLFSGTITDNIRYGKEDATDDEVQHAADIAQATEFIKHMKDGFDSVISQGGTNVSGGQKQRLSIARALVKRPEIYAFDDSFSALDFKTDAKLRSALKEETVNATVLIVAQRVSTVMDADRIIVLHEGEIAGIGHHQELIETCKVYKEIVSSQLSEEEIA</sequence>
<dbReference type="InterPro" id="IPR003593">
    <property type="entry name" value="AAA+_ATPase"/>
</dbReference>
<dbReference type="PANTHER" id="PTHR43394:SF1">
    <property type="entry name" value="ATP-BINDING CASSETTE SUB-FAMILY B MEMBER 10, MITOCHONDRIAL"/>
    <property type="match status" value="1"/>
</dbReference>
<evidence type="ECO:0000313" key="10">
    <source>
        <dbReference type="EMBL" id="MFC7392924.1"/>
    </source>
</evidence>
<dbReference type="Proteomes" id="UP001596505">
    <property type="component" value="Unassembled WGS sequence"/>
</dbReference>
<gene>
    <name evidence="10" type="ORF">ACFQRG_07980</name>
</gene>
<evidence type="ECO:0000256" key="4">
    <source>
        <dbReference type="ARBA" id="ARBA00022840"/>
    </source>
</evidence>
<reference evidence="11" key="1">
    <citation type="journal article" date="2019" name="Int. J. Syst. Evol. Microbiol.">
        <title>The Global Catalogue of Microorganisms (GCM) 10K type strain sequencing project: providing services to taxonomists for standard genome sequencing and annotation.</title>
        <authorList>
            <consortium name="The Broad Institute Genomics Platform"/>
            <consortium name="The Broad Institute Genome Sequencing Center for Infectious Disease"/>
            <person name="Wu L."/>
            <person name="Ma J."/>
        </authorList>
    </citation>
    <scope>NUCLEOTIDE SEQUENCE [LARGE SCALE GENOMIC DNA]</scope>
    <source>
        <strain evidence="11">CGMCC 1.16305</strain>
    </source>
</reference>
<dbReference type="InterPro" id="IPR011527">
    <property type="entry name" value="ABC1_TM_dom"/>
</dbReference>
<evidence type="ECO:0000256" key="6">
    <source>
        <dbReference type="ARBA" id="ARBA00023136"/>
    </source>
</evidence>
<keyword evidence="6 7" id="KW-0472">Membrane</keyword>
<feature type="transmembrane region" description="Helical" evidence="7">
    <location>
        <begin position="235"/>
        <end position="258"/>
    </location>
</feature>
<dbReference type="PANTHER" id="PTHR43394">
    <property type="entry name" value="ATP-DEPENDENT PERMEASE MDL1, MITOCHONDRIAL"/>
    <property type="match status" value="1"/>
</dbReference>
<comment type="caution">
    <text evidence="10">The sequence shown here is derived from an EMBL/GenBank/DDBJ whole genome shotgun (WGS) entry which is preliminary data.</text>
</comment>
<proteinExistence type="predicted"/>
<dbReference type="Pfam" id="PF00664">
    <property type="entry name" value="ABC_membrane"/>
    <property type="match status" value="1"/>
</dbReference>
<dbReference type="InterPro" id="IPR017871">
    <property type="entry name" value="ABC_transporter-like_CS"/>
</dbReference>
<protein>
    <submittedName>
        <fullName evidence="10">ABC transporter ATP-binding protein</fullName>
    </submittedName>
</protein>
<dbReference type="SUPFAM" id="SSF90123">
    <property type="entry name" value="ABC transporter transmembrane region"/>
    <property type="match status" value="1"/>
</dbReference>
<dbReference type="InterPro" id="IPR003439">
    <property type="entry name" value="ABC_transporter-like_ATP-bd"/>
</dbReference>
<dbReference type="SUPFAM" id="SSF52540">
    <property type="entry name" value="P-loop containing nucleoside triphosphate hydrolases"/>
    <property type="match status" value="1"/>
</dbReference>
<evidence type="ECO:0000313" key="11">
    <source>
        <dbReference type="Proteomes" id="UP001596505"/>
    </source>
</evidence>
<feature type="transmembrane region" description="Helical" evidence="7">
    <location>
        <begin position="278"/>
        <end position="296"/>
    </location>
</feature>
<accession>A0ABW2PUW5</accession>
<dbReference type="CDD" id="cd18548">
    <property type="entry name" value="ABC_6TM_Tm287_like"/>
    <property type="match status" value="1"/>
</dbReference>
<dbReference type="Pfam" id="PF00005">
    <property type="entry name" value="ABC_tran"/>
    <property type="match status" value="1"/>
</dbReference>
<dbReference type="PROSITE" id="PS50893">
    <property type="entry name" value="ABC_TRANSPORTER_2"/>
    <property type="match status" value="1"/>
</dbReference>
<keyword evidence="3" id="KW-0547">Nucleotide-binding</keyword>
<evidence type="ECO:0000256" key="5">
    <source>
        <dbReference type="ARBA" id="ARBA00022989"/>
    </source>
</evidence>